<name>A0A1Q8EXL0_9PSED</name>
<gene>
    <name evidence="1" type="ORF">BTN82_01110</name>
</gene>
<dbReference type="OrthoDB" id="6860016at2"/>
<organism evidence="1 2">
    <name type="scientific">Pseudomonas chlororaphis</name>
    <dbReference type="NCBI Taxonomy" id="587753"/>
    <lineage>
        <taxon>Bacteria</taxon>
        <taxon>Pseudomonadati</taxon>
        <taxon>Pseudomonadota</taxon>
        <taxon>Gammaproteobacteria</taxon>
        <taxon>Pseudomonadales</taxon>
        <taxon>Pseudomonadaceae</taxon>
        <taxon>Pseudomonas</taxon>
    </lineage>
</organism>
<dbReference type="AlphaFoldDB" id="A0A1Q8EXL0"/>
<dbReference type="CDD" id="cd14744">
    <property type="entry name" value="PAAR_CT_2"/>
    <property type="match status" value="1"/>
</dbReference>
<dbReference type="RefSeq" id="WP_075117345.1">
    <property type="nucleotide sequence ID" value="NZ_MSCT01000002.1"/>
</dbReference>
<protein>
    <recommendedName>
        <fullName evidence="3">PAAR domain-containing protein</fullName>
    </recommendedName>
</protein>
<dbReference type="Proteomes" id="UP000185578">
    <property type="component" value="Unassembled WGS sequence"/>
</dbReference>
<comment type="caution">
    <text evidence="1">The sequence shown here is derived from an EMBL/GenBank/DDBJ whole genome shotgun (WGS) entry which is preliminary data.</text>
</comment>
<sequence>MTFVIREGDPSTTGGRVLVGSTTTIVVHRQAARISDPVWCPQCNSMGFIAEGNPSFIVEGVAVATHGHAVQCGCPPGSNRLIATQSTVMAAEEGSVVIAPEFAAMAQAATHAWARAISDGSYKSEFTRDIPTQGLTGLTSAEPLSAAPTALQEAEPGFHIVQSVIARSELEALLFEQPNAAVLDKFRTLNPQLSNYAKPGQLIVLSDPKNHQCTREEALLMEAADKVNSALGAMSDDEAAFMVRHRAEIESFLTEGSGAIGIGEVMFSKHLDNLKSTLEQLEKLHQQTFRQHGRLQVPEFLIERKRLMSQLDNSLGPLVRKGIGIPEHPKLKSALGISSRSLVHHWSKAGAPGGIPGYTTHIEGVAKASKYIKAGGWVGIGLGASASALKVREVCRIGSEQDCRKVRFIEGGKFSGRLAGGAVGGPIGGAACVALSATGIGGLLCGVVMVGLGSVAGGAVGESLGEGVGEKVYEWSE</sequence>
<dbReference type="EMBL" id="MSCT01000002">
    <property type="protein sequence ID" value="OLF56533.1"/>
    <property type="molecule type" value="Genomic_DNA"/>
</dbReference>
<dbReference type="Gene3D" id="2.60.200.60">
    <property type="match status" value="1"/>
</dbReference>
<reference evidence="1 2" key="1">
    <citation type="submission" date="2016-12" db="EMBL/GenBank/DDBJ databases">
        <authorList>
            <person name="Song W.-J."/>
            <person name="Kurnit D.M."/>
        </authorList>
    </citation>
    <scope>NUCLEOTIDE SEQUENCE [LARGE SCALE GENOMIC DNA]</scope>
    <source>
        <strain evidence="1 2">PCL1601</strain>
    </source>
</reference>
<evidence type="ECO:0000313" key="1">
    <source>
        <dbReference type="EMBL" id="OLF56533.1"/>
    </source>
</evidence>
<accession>A0A1Q8EXL0</accession>
<dbReference type="InterPro" id="IPR008727">
    <property type="entry name" value="PAAR_motif"/>
</dbReference>
<proteinExistence type="predicted"/>
<evidence type="ECO:0008006" key="3">
    <source>
        <dbReference type="Google" id="ProtNLM"/>
    </source>
</evidence>
<dbReference type="Pfam" id="PF05488">
    <property type="entry name" value="PAAR_motif"/>
    <property type="match status" value="1"/>
</dbReference>
<evidence type="ECO:0000313" key="2">
    <source>
        <dbReference type="Proteomes" id="UP000185578"/>
    </source>
</evidence>